<evidence type="ECO:0000256" key="1">
    <source>
        <dbReference type="ARBA" id="ARBA00004642"/>
    </source>
</evidence>
<sequence length="534" mass="59967">MNSVDAAKPLLRKAIQISQQTPYWHCRLLFQLAVSTAGLAEMRGYLLGAVTLGHSCPKLFPALHVHCPPFILHVLLCLLAEEEAGQAQLHTLEKDLVSACDLLGVGAEYARVVGSEYTRALFLLSKGMLLLMERKLQEVHPLLTLCGQIVENWQGNPIQKESLRVFFLVLQVTHYLDAGQVKSVKPCLKQLQQCIQTISTLHDDEILPSNPADLFHWLPKEHMCVLVYLVTVMHSMQAGYLEKAQKYTDKALMQLEKLKMLDCSPILSSFQVILLEHIIMCRLVTGHKATALQEISQVCQLCQQSPRLFSNHAAQLHTLLGLYCVSVNCMDNAEAQFTTALRLTNHQELWAFIVTNLLYSLLERINPDHSFPVSSHCLRAAAFYVRGLFSFFQGRYNEAKRFLRETLKMSNAEDLNRLTACSLVLLGHIFYVLGNHRESNNMVVPAMQLASKIPDMSVQLWSSALLRDLNKACGNAMDAHEAAQMHQNFSQQLLQDHIEACSLPEHNLITWTDGPPPVQFQAQNGPNTSLASLL</sequence>
<evidence type="ECO:0000256" key="8">
    <source>
        <dbReference type="ARBA" id="ARBA00023306"/>
    </source>
</evidence>
<dbReference type="GO" id="GO:0007059">
    <property type="term" value="P:chromosome segregation"/>
    <property type="evidence" value="ECO:0007669"/>
    <property type="project" value="UniProtKB-KW"/>
</dbReference>
<comment type="caution">
    <text evidence="10">The sequence shown here is derived from an EMBL/GenBank/DDBJ whole genome shotgun (WGS) entry which is preliminary data.</text>
</comment>
<dbReference type="Proteomes" id="UP001159641">
    <property type="component" value="Unassembled WGS sequence"/>
</dbReference>
<evidence type="ECO:0000256" key="3">
    <source>
        <dbReference type="ARBA" id="ARBA00017198"/>
    </source>
</evidence>
<dbReference type="GO" id="GO:0005654">
    <property type="term" value="C:nucleoplasm"/>
    <property type="evidence" value="ECO:0007669"/>
    <property type="project" value="UniProtKB-SubCell"/>
</dbReference>
<keyword evidence="11" id="KW-1185">Reference proteome</keyword>
<keyword evidence="6" id="KW-0159">Chromosome partition</keyword>
<dbReference type="EMBL" id="JAIQCJ010002068">
    <property type="protein sequence ID" value="KAJ8784207.1"/>
    <property type="molecule type" value="Genomic_DNA"/>
</dbReference>
<evidence type="ECO:0000256" key="9">
    <source>
        <dbReference type="ARBA" id="ARBA00030523"/>
    </source>
</evidence>
<dbReference type="Pfam" id="PF10345">
    <property type="entry name" value="Cohesin_load"/>
    <property type="match status" value="1"/>
</dbReference>
<dbReference type="InterPro" id="IPR011990">
    <property type="entry name" value="TPR-like_helical_dom_sf"/>
</dbReference>
<dbReference type="GO" id="GO:0007064">
    <property type="term" value="P:mitotic sister chromatid cohesion"/>
    <property type="evidence" value="ECO:0007669"/>
    <property type="project" value="InterPro"/>
</dbReference>
<evidence type="ECO:0000313" key="11">
    <source>
        <dbReference type="Proteomes" id="UP001159641"/>
    </source>
</evidence>
<keyword evidence="7" id="KW-0539">Nucleus</keyword>
<accession>A0AB34GZ47</accession>
<protein>
    <recommendedName>
        <fullName evidence="3">MAU2 chromatid cohesion factor homolog</fullName>
    </recommendedName>
    <alternativeName>
        <fullName evidence="9">Cohesin loading complex subunit SCC4 homolog</fullName>
    </alternativeName>
</protein>
<evidence type="ECO:0000256" key="5">
    <source>
        <dbReference type="ARBA" id="ARBA00022776"/>
    </source>
</evidence>
<evidence type="ECO:0000313" key="10">
    <source>
        <dbReference type="EMBL" id="KAJ8784207.1"/>
    </source>
</evidence>
<keyword evidence="8" id="KW-0131">Cell cycle</keyword>
<keyword evidence="4" id="KW-0132">Cell division</keyword>
<organism evidence="10 11">
    <name type="scientific">Eschrichtius robustus</name>
    <name type="common">California gray whale</name>
    <name type="synonym">Eschrichtius gibbosus</name>
    <dbReference type="NCBI Taxonomy" id="9764"/>
    <lineage>
        <taxon>Eukaryota</taxon>
        <taxon>Metazoa</taxon>
        <taxon>Chordata</taxon>
        <taxon>Craniata</taxon>
        <taxon>Vertebrata</taxon>
        <taxon>Euteleostomi</taxon>
        <taxon>Mammalia</taxon>
        <taxon>Eutheria</taxon>
        <taxon>Laurasiatheria</taxon>
        <taxon>Artiodactyla</taxon>
        <taxon>Whippomorpha</taxon>
        <taxon>Cetacea</taxon>
        <taxon>Mysticeti</taxon>
        <taxon>Eschrichtiidae</taxon>
        <taxon>Eschrichtius</taxon>
    </lineage>
</organism>
<dbReference type="AlphaFoldDB" id="A0AB34GZ47"/>
<dbReference type="PANTHER" id="PTHR21394">
    <property type="entry name" value="MAU2 CHROMATID COHESION FACTOR HOMOLOG"/>
    <property type="match status" value="1"/>
</dbReference>
<comment type="subcellular location">
    <subcellularLocation>
        <location evidence="1">Nucleus</location>
        <location evidence="1">Nucleoplasm</location>
    </subcellularLocation>
</comment>
<evidence type="ECO:0000256" key="6">
    <source>
        <dbReference type="ARBA" id="ARBA00022829"/>
    </source>
</evidence>
<evidence type="ECO:0000256" key="2">
    <source>
        <dbReference type="ARBA" id="ARBA00008585"/>
    </source>
</evidence>
<reference evidence="10 11" key="1">
    <citation type="submission" date="2022-11" db="EMBL/GenBank/DDBJ databases">
        <title>Whole genome sequence of Eschrichtius robustus ER-17-0199.</title>
        <authorList>
            <person name="Bruniche-Olsen A."/>
            <person name="Black A.N."/>
            <person name="Fields C.J."/>
            <person name="Walden K."/>
            <person name="Dewoody J.A."/>
        </authorList>
    </citation>
    <scope>NUCLEOTIDE SEQUENCE [LARGE SCALE GENOMIC DNA]</scope>
    <source>
        <strain evidence="10">ER-17-0199</strain>
        <tissue evidence="10">Blubber</tissue>
    </source>
</reference>
<dbReference type="Gene3D" id="1.25.40.10">
    <property type="entry name" value="Tetratricopeptide repeat domain"/>
    <property type="match status" value="1"/>
</dbReference>
<dbReference type="SUPFAM" id="SSF48452">
    <property type="entry name" value="TPR-like"/>
    <property type="match status" value="1"/>
</dbReference>
<keyword evidence="5" id="KW-0498">Mitosis</keyword>
<proteinExistence type="inferred from homology"/>
<evidence type="ECO:0000256" key="4">
    <source>
        <dbReference type="ARBA" id="ARBA00022618"/>
    </source>
</evidence>
<dbReference type="GO" id="GO:0051301">
    <property type="term" value="P:cell division"/>
    <property type="evidence" value="ECO:0007669"/>
    <property type="project" value="UniProtKB-KW"/>
</dbReference>
<name>A0AB34GZ47_ESCRO</name>
<evidence type="ECO:0000256" key="7">
    <source>
        <dbReference type="ARBA" id="ARBA00023242"/>
    </source>
</evidence>
<dbReference type="InterPro" id="IPR019440">
    <property type="entry name" value="MAU2"/>
</dbReference>
<gene>
    <name evidence="10" type="ORF">J1605_008537</name>
</gene>
<comment type="similarity">
    <text evidence="2">Belongs to the SCC4/mau-2 family.</text>
</comment>